<feature type="domain" description="HTH cro/C1-type" evidence="1">
    <location>
        <begin position="62"/>
        <end position="116"/>
    </location>
</feature>
<gene>
    <name evidence="2" type="ORF">SAMN04487779_1001114</name>
</gene>
<dbReference type="Proteomes" id="UP000198925">
    <property type="component" value="Unassembled WGS sequence"/>
</dbReference>
<dbReference type="AlphaFoldDB" id="A0A1G6JD20"/>
<name>A0A1G6JD20_9PROT</name>
<evidence type="ECO:0000313" key="2">
    <source>
        <dbReference type="EMBL" id="SDC15806.1"/>
    </source>
</evidence>
<dbReference type="SUPFAM" id="SSF47413">
    <property type="entry name" value="lambda repressor-like DNA-binding domains"/>
    <property type="match status" value="1"/>
</dbReference>
<dbReference type="OrthoDB" id="9797172at2"/>
<evidence type="ECO:0000259" key="1">
    <source>
        <dbReference type="PROSITE" id="PS50943"/>
    </source>
</evidence>
<dbReference type="InterPro" id="IPR001387">
    <property type="entry name" value="Cro/C1-type_HTH"/>
</dbReference>
<dbReference type="Pfam" id="PF01381">
    <property type="entry name" value="HTH_3"/>
    <property type="match status" value="1"/>
</dbReference>
<sequence>MPLWFVIEIKRLYNLRWKHYDLPDTDGSLRTMPRTAAMPPSPLPLGTLPANAVLVEPIHLRLKQARVEAGVTLAQMGLALGVSPQQVLKYERGQNRLCADRLPVWAALCGVSVEELLGDAGRHALTFFAGDGVMSLVQAFTAISDPGVRQALIETARALAIADRQRRERPAAV</sequence>
<evidence type="ECO:0000313" key="3">
    <source>
        <dbReference type="Proteomes" id="UP000198925"/>
    </source>
</evidence>
<dbReference type="CDD" id="cd00093">
    <property type="entry name" value="HTH_XRE"/>
    <property type="match status" value="1"/>
</dbReference>
<organism evidence="2 3">
    <name type="scientific">Belnapia rosea</name>
    <dbReference type="NCBI Taxonomy" id="938405"/>
    <lineage>
        <taxon>Bacteria</taxon>
        <taxon>Pseudomonadati</taxon>
        <taxon>Pseudomonadota</taxon>
        <taxon>Alphaproteobacteria</taxon>
        <taxon>Acetobacterales</taxon>
        <taxon>Roseomonadaceae</taxon>
        <taxon>Belnapia</taxon>
    </lineage>
</organism>
<dbReference type="PROSITE" id="PS50943">
    <property type="entry name" value="HTH_CROC1"/>
    <property type="match status" value="1"/>
</dbReference>
<accession>A0A1G6JD20</accession>
<dbReference type="STRING" id="938405.SAMN02927895_00301"/>
<protein>
    <submittedName>
        <fullName evidence="2">Transcriptional regulator, contains XRE-family HTH domain</fullName>
    </submittedName>
</protein>
<dbReference type="SMART" id="SM00530">
    <property type="entry name" value="HTH_XRE"/>
    <property type="match status" value="1"/>
</dbReference>
<dbReference type="GO" id="GO:0003677">
    <property type="term" value="F:DNA binding"/>
    <property type="evidence" value="ECO:0007669"/>
    <property type="project" value="InterPro"/>
</dbReference>
<dbReference type="EMBL" id="FMZX01000001">
    <property type="protein sequence ID" value="SDC15806.1"/>
    <property type="molecule type" value="Genomic_DNA"/>
</dbReference>
<dbReference type="Gene3D" id="1.10.260.40">
    <property type="entry name" value="lambda repressor-like DNA-binding domains"/>
    <property type="match status" value="1"/>
</dbReference>
<dbReference type="InterPro" id="IPR010982">
    <property type="entry name" value="Lambda_DNA-bd_dom_sf"/>
</dbReference>
<reference evidence="2 3" key="1">
    <citation type="submission" date="2016-10" db="EMBL/GenBank/DDBJ databases">
        <authorList>
            <person name="de Groot N.N."/>
        </authorList>
    </citation>
    <scope>NUCLEOTIDE SEQUENCE [LARGE SCALE GENOMIC DNA]</scope>
    <source>
        <strain evidence="2 3">CPCC 100156</strain>
    </source>
</reference>
<keyword evidence="3" id="KW-1185">Reference proteome</keyword>
<proteinExistence type="predicted"/>